<dbReference type="InterPro" id="IPR032710">
    <property type="entry name" value="NTF2-like_dom_sf"/>
</dbReference>
<dbReference type="Pfam" id="PF13577">
    <property type="entry name" value="SnoaL_4"/>
    <property type="match status" value="1"/>
</dbReference>
<reference evidence="4" key="1">
    <citation type="submission" date="2019-06" db="EMBL/GenBank/DDBJ databases">
        <title>The complete genome of Emcibacter congregatus ZYLT.</title>
        <authorList>
            <person name="Zhao Z."/>
        </authorList>
    </citation>
    <scope>NUCLEOTIDE SEQUENCE [LARGE SCALE GENOMIC DNA]</scope>
    <source>
        <strain evidence="4">MCCC 1A06723</strain>
    </source>
</reference>
<evidence type="ECO:0000259" key="2">
    <source>
        <dbReference type="Pfam" id="PF13577"/>
    </source>
</evidence>
<accession>A0A501PLL2</accession>
<protein>
    <submittedName>
        <fullName evidence="3">NAD-dependent epimerase/dehydratase family protein</fullName>
    </submittedName>
</protein>
<comment type="caution">
    <text evidence="3">The sequence shown here is derived from an EMBL/GenBank/DDBJ whole genome shotgun (WGS) entry which is preliminary data.</text>
</comment>
<dbReference type="Pfam" id="PF01370">
    <property type="entry name" value="Epimerase"/>
    <property type="match status" value="1"/>
</dbReference>
<dbReference type="PANTHER" id="PTHR48079:SF6">
    <property type="entry name" value="NAD(P)-BINDING DOMAIN-CONTAINING PROTEIN-RELATED"/>
    <property type="match status" value="1"/>
</dbReference>
<evidence type="ECO:0000259" key="1">
    <source>
        <dbReference type="Pfam" id="PF01370"/>
    </source>
</evidence>
<dbReference type="Proteomes" id="UP000319148">
    <property type="component" value="Unassembled WGS sequence"/>
</dbReference>
<name>A0A501PLL2_9PROT</name>
<dbReference type="InterPro" id="IPR037401">
    <property type="entry name" value="SnoaL-like"/>
</dbReference>
<gene>
    <name evidence="3" type="ORF">FIV46_08380</name>
</gene>
<dbReference type="PANTHER" id="PTHR48079">
    <property type="entry name" value="PROTEIN YEEZ"/>
    <property type="match status" value="1"/>
</dbReference>
<keyword evidence="4" id="KW-1185">Reference proteome</keyword>
<dbReference type="SUPFAM" id="SSF51735">
    <property type="entry name" value="NAD(P)-binding Rossmann-fold domains"/>
    <property type="match status" value="1"/>
</dbReference>
<feature type="domain" description="SnoaL-like" evidence="2">
    <location>
        <begin position="318"/>
        <end position="438"/>
    </location>
</feature>
<evidence type="ECO:0000313" key="4">
    <source>
        <dbReference type="Proteomes" id="UP000319148"/>
    </source>
</evidence>
<dbReference type="InterPro" id="IPR001509">
    <property type="entry name" value="Epimerase_deHydtase"/>
</dbReference>
<feature type="domain" description="NAD-dependent epimerase/dehydratase" evidence="1">
    <location>
        <begin position="3"/>
        <end position="176"/>
    </location>
</feature>
<dbReference type="InterPro" id="IPR051783">
    <property type="entry name" value="NAD(P)-dependent_oxidoreduct"/>
</dbReference>
<dbReference type="GO" id="GO:0005737">
    <property type="term" value="C:cytoplasm"/>
    <property type="evidence" value="ECO:0007669"/>
    <property type="project" value="TreeGrafter"/>
</dbReference>
<dbReference type="OrthoDB" id="9787292at2"/>
<dbReference type="Gene3D" id="3.40.50.720">
    <property type="entry name" value="NAD(P)-binding Rossmann-like Domain"/>
    <property type="match status" value="1"/>
</dbReference>
<dbReference type="EMBL" id="VFIY01000006">
    <property type="protein sequence ID" value="TPD60731.1"/>
    <property type="molecule type" value="Genomic_DNA"/>
</dbReference>
<sequence length="455" mass="49899">MKILIIGGTGPIGGHAALHLQSEGHDVVISSRNPPKPGTGLEKLDWLAGNYLEGSYREADLRGFDAIVFAAGSDLRHVPLDAEADTHFLWANGELVPAFAALAKNSGVSTFIHIGSFYPQVLPEKIESDAYVRSRYLADQGVCALSDDSFRAMSLNAPFVVGCPEGMKNDMFAAYIGYARNLYPQIKPFGPAGATNFISTNSLSEAISGALERGVGGTSYLLGDENLSFADYFKIFFDAVGNKVEVPSLDEEHPMLPDYAIIQGRGNIISYEPDPEQARLLGYRRHDIAATIADLVADLDRQLGTIEPVTLGPDAADIPDFHRLADIYARAVDSKDAKLLDSVITDDVIIEGPGFRLEGRKDVLGITDALGQYYLKTQHVVSQQLGEISGDSGIAETYCTANHILFPEKGKPDRVMTWNIRYQDRFEQKDGNWLFRRRSLIVDWMEVREVSLPLG</sequence>
<dbReference type="SUPFAM" id="SSF54427">
    <property type="entry name" value="NTF2-like"/>
    <property type="match status" value="1"/>
</dbReference>
<evidence type="ECO:0000313" key="3">
    <source>
        <dbReference type="EMBL" id="TPD60731.1"/>
    </source>
</evidence>
<dbReference type="Gene3D" id="3.10.450.50">
    <property type="match status" value="1"/>
</dbReference>
<proteinExistence type="predicted"/>
<organism evidence="3 4">
    <name type="scientific">Emcibacter nanhaiensis</name>
    <dbReference type="NCBI Taxonomy" id="1505037"/>
    <lineage>
        <taxon>Bacteria</taxon>
        <taxon>Pseudomonadati</taxon>
        <taxon>Pseudomonadota</taxon>
        <taxon>Alphaproteobacteria</taxon>
        <taxon>Emcibacterales</taxon>
        <taxon>Emcibacteraceae</taxon>
        <taxon>Emcibacter</taxon>
    </lineage>
</organism>
<dbReference type="InterPro" id="IPR036291">
    <property type="entry name" value="NAD(P)-bd_dom_sf"/>
</dbReference>
<dbReference type="AlphaFoldDB" id="A0A501PLL2"/>
<dbReference type="GO" id="GO:0004029">
    <property type="term" value="F:aldehyde dehydrogenase (NAD+) activity"/>
    <property type="evidence" value="ECO:0007669"/>
    <property type="project" value="TreeGrafter"/>
</dbReference>
<dbReference type="RefSeq" id="WP_139940392.1">
    <property type="nucleotide sequence ID" value="NZ_JBHSYP010000008.1"/>
</dbReference>